<proteinExistence type="predicted"/>
<dbReference type="PATRIC" id="fig|59750.3.peg.1550"/>
<gene>
    <name evidence="1" type="ORF">AFM11_21025</name>
</gene>
<dbReference type="EMBL" id="LGTW01000014">
    <property type="protein sequence ID" value="KWX22317.1"/>
    <property type="molecule type" value="Genomic_DNA"/>
</dbReference>
<dbReference type="AlphaFoldDB" id="A0A132PJE9"/>
<keyword evidence="2" id="KW-1185">Reference proteome</keyword>
<comment type="caution">
    <text evidence="1">The sequence shown here is derived from an EMBL/GenBank/DDBJ whole genome shotgun (WGS) entry which is preliminary data.</text>
</comment>
<protein>
    <submittedName>
        <fullName evidence="1">Uncharacterized protein</fullName>
    </submittedName>
</protein>
<evidence type="ECO:0000313" key="1">
    <source>
        <dbReference type="EMBL" id="KWX22317.1"/>
    </source>
</evidence>
<name>A0A132PJE9_9MYCO</name>
<evidence type="ECO:0000313" key="2">
    <source>
        <dbReference type="Proteomes" id="UP000070612"/>
    </source>
</evidence>
<dbReference type="RefSeq" id="WP_067852164.1">
    <property type="nucleotide sequence ID" value="NZ_LGTW01000014.1"/>
</dbReference>
<reference evidence="1 2" key="1">
    <citation type="submission" date="2015-07" db="EMBL/GenBank/DDBJ databases">
        <title>A draft genome sequence of Mycobacterium wolinskyi.</title>
        <authorList>
            <person name="de Man T.J."/>
            <person name="Perry K.A."/>
            <person name="Coulliette A.D."/>
            <person name="Jensen B."/>
            <person name="Toney N.C."/>
            <person name="Limbago B.M."/>
            <person name="Noble-Wang J."/>
        </authorList>
    </citation>
    <scope>NUCLEOTIDE SEQUENCE [LARGE SCALE GENOMIC DNA]</scope>
    <source>
        <strain evidence="1 2">CDC_01</strain>
    </source>
</reference>
<sequence>MADTEGSVNVAADEIWDGNYIRARANDPWMRVVDSDDSVGPEITYYGPNDQEITVEWQDNQIAVRTELAPADEIRPDDDVQHPQTGEWVKLHKIAEGTLGTRSAAGERKSRQITFYYEEDSSGLPGEFDSYVEILGEEPVSGTPKKALIWRRVRD</sequence>
<dbReference type="Proteomes" id="UP000070612">
    <property type="component" value="Unassembled WGS sequence"/>
</dbReference>
<organism evidence="1 2">
    <name type="scientific">Mycolicibacterium wolinskyi</name>
    <dbReference type="NCBI Taxonomy" id="59750"/>
    <lineage>
        <taxon>Bacteria</taxon>
        <taxon>Bacillati</taxon>
        <taxon>Actinomycetota</taxon>
        <taxon>Actinomycetes</taxon>
        <taxon>Mycobacteriales</taxon>
        <taxon>Mycobacteriaceae</taxon>
        <taxon>Mycolicibacterium</taxon>
    </lineage>
</organism>
<accession>A0A132PJE9</accession>